<evidence type="ECO:0000313" key="1">
    <source>
        <dbReference type="EMBL" id="TCL35625.1"/>
    </source>
</evidence>
<proteinExistence type="predicted"/>
<reference evidence="1 2" key="1">
    <citation type="submission" date="2019-03" db="EMBL/GenBank/DDBJ databases">
        <title>Genomic Encyclopedia of Type Strains, Phase IV (KMG-IV): sequencing the most valuable type-strain genomes for metagenomic binning, comparative biology and taxonomic classification.</title>
        <authorList>
            <person name="Goeker M."/>
        </authorList>
    </citation>
    <scope>NUCLEOTIDE SEQUENCE [LARGE SCALE GENOMIC DNA]</scope>
    <source>
        <strain evidence="1 2">DSM 15969</strain>
    </source>
</reference>
<evidence type="ECO:0008006" key="3">
    <source>
        <dbReference type="Google" id="ProtNLM"/>
    </source>
</evidence>
<dbReference type="EMBL" id="SLUI01000011">
    <property type="protein sequence ID" value="TCL35625.1"/>
    <property type="molecule type" value="Genomic_DNA"/>
</dbReference>
<organism evidence="1 2">
    <name type="scientific">Anaerospora hongkongensis</name>
    <dbReference type="NCBI Taxonomy" id="244830"/>
    <lineage>
        <taxon>Bacteria</taxon>
        <taxon>Bacillati</taxon>
        <taxon>Bacillota</taxon>
        <taxon>Negativicutes</taxon>
        <taxon>Selenomonadales</taxon>
        <taxon>Sporomusaceae</taxon>
        <taxon>Anaerospora</taxon>
    </lineage>
</organism>
<comment type="caution">
    <text evidence="1">The sequence shown here is derived from an EMBL/GenBank/DDBJ whole genome shotgun (WGS) entry which is preliminary data.</text>
</comment>
<keyword evidence="2" id="KW-1185">Reference proteome</keyword>
<dbReference type="AlphaFoldDB" id="A0A4R1Q4C5"/>
<protein>
    <recommendedName>
        <fullName evidence="3">DNA cytosine methyltransferase</fullName>
    </recommendedName>
</protein>
<gene>
    <name evidence="1" type="ORF">EV210_11191</name>
</gene>
<dbReference type="RefSeq" id="WP_207900752.1">
    <property type="nucleotide sequence ID" value="NZ_SLUI01000011.1"/>
</dbReference>
<evidence type="ECO:0000313" key="2">
    <source>
        <dbReference type="Proteomes" id="UP000295063"/>
    </source>
</evidence>
<dbReference type="Proteomes" id="UP000295063">
    <property type="component" value="Unassembled WGS sequence"/>
</dbReference>
<accession>A0A4R1Q4C5</accession>
<name>A0A4R1Q4C5_9FIRM</name>
<sequence length="100" mass="11412">MKVLVACEESQAVTIELRKLGIEAYSCDIEPCSGGHPEWHLQQDVIPLLKEKWDMIIAFPPCTYLTNAGAMRLRVKGVIQEDRMQKAREAKEFFFAVLQC</sequence>